<evidence type="ECO:0000313" key="3">
    <source>
        <dbReference type="WBParaSite" id="TCONS_00010211.p1"/>
    </source>
</evidence>
<protein>
    <submittedName>
        <fullName evidence="2 3">Uncharacterized protein</fullName>
    </submittedName>
</protein>
<dbReference type="WBParaSite" id="SSTP_0000656700.1">
    <property type="protein sequence ID" value="SSTP_0000656700.1"/>
    <property type="gene ID" value="SSTP_0000656700"/>
</dbReference>
<name>A0A0K0EAP2_STRER</name>
<proteinExistence type="predicted"/>
<sequence>MVDIVRNFPASSSLSNKKECFENNFQLKSSNFSFPFKENLSISSSLESIVEGKIDNEDNDVYYDAVEFLENPPQLVLKTNENFRRRVSSEASDLYTDIEDNNKYSLKLHPDISRRIHKKVKPFYLNKSFNNNLLQPQNIDNKAIVKLFDEYMEEKSHIILSLLFHPAFLTKTESNNITSNYNERTMYSVRPTEANLNIKMKLKSY</sequence>
<evidence type="ECO:0000313" key="1">
    <source>
        <dbReference type="Proteomes" id="UP000035681"/>
    </source>
</evidence>
<dbReference type="Proteomes" id="UP000035681">
    <property type="component" value="Unplaced"/>
</dbReference>
<dbReference type="WBParaSite" id="TCONS_00010211.p1">
    <property type="protein sequence ID" value="TCONS_00010211.p1"/>
    <property type="gene ID" value="XLOC_007912"/>
</dbReference>
<dbReference type="AlphaFoldDB" id="A0A0K0EAP2"/>
<accession>A0A0K0EAP2</accession>
<evidence type="ECO:0000313" key="2">
    <source>
        <dbReference type="WBParaSite" id="SSTP_0000656700.1"/>
    </source>
</evidence>
<organism evidence="2">
    <name type="scientific">Strongyloides stercoralis</name>
    <name type="common">Threadworm</name>
    <dbReference type="NCBI Taxonomy" id="6248"/>
    <lineage>
        <taxon>Eukaryota</taxon>
        <taxon>Metazoa</taxon>
        <taxon>Ecdysozoa</taxon>
        <taxon>Nematoda</taxon>
        <taxon>Chromadorea</taxon>
        <taxon>Rhabditida</taxon>
        <taxon>Tylenchina</taxon>
        <taxon>Panagrolaimomorpha</taxon>
        <taxon>Strongyloidoidea</taxon>
        <taxon>Strongyloididae</taxon>
        <taxon>Strongyloides</taxon>
    </lineage>
</organism>
<reference evidence="2" key="1">
    <citation type="submission" date="2015-08" db="UniProtKB">
        <authorList>
            <consortium name="WormBaseParasite"/>
        </authorList>
    </citation>
    <scope>IDENTIFICATION</scope>
</reference>
<keyword evidence="1" id="KW-1185">Reference proteome</keyword>